<protein>
    <recommendedName>
        <fullName evidence="4">Right handed beta helix region</fullName>
    </recommendedName>
</protein>
<feature type="chain" id="PRO_5045410507" description="Right handed beta helix region" evidence="1">
    <location>
        <begin position="19"/>
        <end position="248"/>
    </location>
</feature>
<evidence type="ECO:0000313" key="3">
    <source>
        <dbReference type="Proteomes" id="UP001431449"/>
    </source>
</evidence>
<comment type="caution">
    <text evidence="2">The sequence shown here is derived from an EMBL/GenBank/DDBJ whole genome shotgun (WGS) entry which is preliminary data.</text>
</comment>
<keyword evidence="1" id="KW-0732">Signal</keyword>
<evidence type="ECO:0000256" key="1">
    <source>
        <dbReference type="SAM" id="SignalP"/>
    </source>
</evidence>
<dbReference type="RefSeq" id="WP_248210399.1">
    <property type="nucleotide sequence ID" value="NZ_JALNMH010000011.1"/>
</dbReference>
<feature type="signal peptide" evidence="1">
    <location>
        <begin position="1"/>
        <end position="18"/>
    </location>
</feature>
<evidence type="ECO:0008006" key="4">
    <source>
        <dbReference type="Google" id="ProtNLM"/>
    </source>
</evidence>
<keyword evidence="3" id="KW-1185">Reference proteome</keyword>
<dbReference type="SUPFAM" id="SSF51126">
    <property type="entry name" value="Pectin lyase-like"/>
    <property type="match status" value="1"/>
</dbReference>
<reference evidence="2" key="1">
    <citation type="submission" date="2022-04" db="EMBL/GenBank/DDBJ databases">
        <title>Lysobacter sp. CAU 1642 isolated from sea sand.</title>
        <authorList>
            <person name="Kim W."/>
        </authorList>
    </citation>
    <scope>NUCLEOTIDE SEQUENCE</scope>
    <source>
        <strain evidence="2">CAU 1642</strain>
    </source>
</reference>
<dbReference type="EMBL" id="JALNMH010000011">
    <property type="protein sequence ID" value="MCK7594773.1"/>
    <property type="molecule type" value="Genomic_DNA"/>
</dbReference>
<name>A0ABT0GJR6_9GAMM</name>
<gene>
    <name evidence="2" type="ORF">M0G41_13955</name>
</gene>
<dbReference type="InterPro" id="IPR011050">
    <property type="entry name" value="Pectin_lyase_fold/virulence"/>
</dbReference>
<sequence>MRSILMLATLLAAQGVMADTVTIGNRDSAGLIRALQQAAQSAGPHYIRLHPGGLYTLDLTDSEGLALPAIRSQVVIEGRGAEIRGWSHRPMHFFHVSAGGEGIIRDLTLAEANQGAIRNHGRMHLERVTISDSLARGEHPIIANHGSLSLEDSRIEYNVVHAPEGTAALLNNEGTLEVERTSLTGNRITRTQTRPLSAAAFVNRGQIHAEGVSLADNLFNDLLPDSAELQSVLNLSGGRISGSALSAR</sequence>
<accession>A0ABT0GJR6</accession>
<dbReference type="Proteomes" id="UP001431449">
    <property type="component" value="Unassembled WGS sequence"/>
</dbReference>
<proteinExistence type="predicted"/>
<organism evidence="2 3">
    <name type="scientific">Pseudomarimonas salicorniae</name>
    <dbReference type="NCBI Taxonomy" id="2933270"/>
    <lineage>
        <taxon>Bacteria</taxon>
        <taxon>Pseudomonadati</taxon>
        <taxon>Pseudomonadota</taxon>
        <taxon>Gammaproteobacteria</taxon>
        <taxon>Lysobacterales</taxon>
        <taxon>Lysobacteraceae</taxon>
        <taxon>Pseudomarimonas</taxon>
    </lineage>
</organism>
<evidence type="ECO:0000313" key="2">
    <source>
        <dbReference type="EMBL" id="MCK7594773.1"/>
    </source>
</evidence>